<keyword evidence="2" id="KW-0560">Oxidoreductase</keyword>
<dbReference type="InterPro" id="IPR008775">
    <property type="entry name" value="Phytyl_CoA_dOase-like"/>
</dbReference>
<dbReference type="GO" id="GO:0005506">
    <property type="term" value="F:iron ion binding"/>
    <property type="evidence" value="ECO:0007669"/>
    <property type="project" value="UniProtKB-ARBA"/>
</dbReference>
<dbReference type="Gene3D" id="2.60.120.620">
    <property type="entry name" value="q2cbj1_9rhob like domain"/>
    <property type="match status" value="1"/>
</dbReference>
<keyword evidence="2" id="KW-0223">Dioxygenase</keyword>
<keyword evidence="3" id="KW-1185">Reference proteome</keyword>
<dbReference type="Pfam" id="PF05721">
    <property type="entry name" value="PhyH"/>
    <property type="match status" value="1"/>
</dbReference>
<dbReference type="Proteomes" id="UP000664034">
    <property type="component" value="Unassembled WGS sequence"/>
</dbReference>
<dbReference type="AlphaFoldDB" id="A0A939GJ65"/>
<proteinExistence type="predicted"/>
<comment type="cofactor">
    <cofactor evidence="1">
        <name>Fe(2+)</name>
        <dbReference type="ChEBI" id="CHEBI:29033"/>
    </cofactor>
</comment>
<protein>
    <submittedName>
        <fullName evidence="2">Phytanoyl-CoA dioxygenase family protein</fullName>
    </submittedName>
</protein>
<dbReference type="EMBL" id="JAFMYV010000008">
    <property type="protein sequence ID" value="MBO0938219.1"/>
    <property type="molecule type" value="Genomic_DNA"/>
</dbReference>
<evidence type="ECO:0000313" key="3">
    <source>
        <dbReference type="Proteomes" id="UP000664034"/>
    </source>
</evidence>
<evidence type="ECO:0000313" key="2">
    <source>
        <dbReference type="EMBL" id="MBO0938219.1"/>
    </source>
</evidence>
<sequence>MNDHAKAELAQKGFTIVPNVFSTSQLNELAKTIDALSMHSPNIRQSMDVFAIRNLLQEVPSLPQLLWQGSFNILLDKLIGYYYHAVKGIYFNKPAGSNWIVPWHQDLQISVDRQENVYGWTNWTNRHGQWSVQPSAYYLNQIYTVRIHLDDCDETNGALKVLVGSHKQGILADPDIQALDKTKAVICNVPKGGLLVMRPLLVHASAKSTSSANRRVIHLELTQSHLPKGLQWREFSHRWTKMDATNNHLS</sequence>
<dbReference type="PANTHER" id="PTHR20883">
    <property type="entry name" value="PHYTANOYL-COA DIOXYGENASE DOMAIN CONTAINING 1"/>
    <property type="match status" value="1"/>
</dbReference>
<dbReference type="PANTHER" id="PTHR20883:SF48">
    <property type="entry name" value="ECTOINE DIOXYGENASE"/>
    <property type="match status" value="1"/>
</dbReference>
<gene>
    <name evidence="2" type="ORF">J2I47_16830</name>
</gene>
<organism evidence="2 3">
    <name type="scientific">Fibrella rubiginis</name>
    <dbReference type="NCBI Taxonomy" id="2817060"/>
    <lineage>
        <taxon>Bacteria</taxon>
        <taxon>Pseudomonadati</taxon>
        <taxon>Bacteroidota</taxon>
        <taxon>Cytophagia</taxon>
        <taxon>Cytophagales</taxon>
        <taxon>Spirosomataceae</taxon>
        <taxon>Fibrella</taxon>
    </lineage>
</organism>
<reference evidence="2" key="1">
    <citation type="submission" date="2021-03" db="EMBL/GenBank/DDBJ databases">
        <title>Fibrella sp. HMF5335 genome sequencing and assembly.</title>
        <authorList>
            <person name="Kang H."/>
            <person name="Kim H."/>
            <person name="Bae S."/>
            <person name="Joh K."/>
        </authorList>
    </citation>
    <scope>NUCLEOTIDE SEQUENCE</scope>
    <source>
        <strain evidence="2">HMF5335</strain>
    </source>
</reference>
<name>A0A939GJ65_9BACT</name>
<dbReference type="RefSeq" id="WP_207365751.1">
    <property type="nucleotide sequence ID" value="NZ_JAFMYV010000008.1"/>
</dbReference>
<accession>A0A939GJ65</accession>
<dbReference type="GO" id="GO:0016706">
    <property type="term" value="F:2-oxoglutarate-dependent dioxygenase activity"/>
    <property type="evidence" value="ECO:0007669"/>
    <property type="project" value="UniProtKB-ARBA"/>
</dbReference>
<evidence type="ECO:0000256" key="1">
    <source>
        <dbReference type="ARBA" id="ARBA00001954"/>
    </source>
</evidence>
<dbReference type="SUPFAM" id="SSF51197">
    <property type="entry name" value="Clavaminate synthase-like"/>
    <property type="match status" value="1"/>
</dbReference>
<comment type="caution">
    <text evidence="2">The sequence shown here is derived from an EMBL/GenBank/DDBJ whole genome shotgun (WGS) entry which is preliminary data.</text>
</comment>